<dbReference type="Proteomes" id="UP000661077">
    <property type="component" value="Unassembled WGS sequence"/>
</dbReference>
<reference evidence="6 7" key="1">
    <citation type="journal article" date="2021" name="Int. J. Syst. Evol. Microbiol.">
        <title>Steroidobacter gossypii sp. nov., isolated from soil of cotton cropping field.</title>
        <authorList>
            <person name="Huang R."/>
            <person name="Yang S."/>
            <person name="Zhen C."/>
            <person name="Liu W."/>
        </authorList>
    </citation>
    <scope>NUCLEOTIDE SEQUENCE [LARGE SCALE GENOMIC DNA]</scope>
    <source>
        <strain evidence="6 7">S1-65</strain>
    </source>
</reference>
<dbReference type="InterPro" id="IPR039568">
    <property type="entry name" value="Peptidase_MA-like_dom"/>
</dbReference>
<dbReference type="PANTHER" id="PTHR45586">
    <property type="entry name" value="TPR REPEAT-CONTAINING PROTEIN PA4667"/>
    <property type="match status" value="1"/>
</dbReference>
<dbReference type="InterPro" id="IPR051012">
    <property type="entry name" value="CellSynth/LPSAsmb/PSIAsmb"/>
</dbReference>
<evidence type="ECO:0000313" key="6">
    <source>
        <dbReference type="EMBL" id="MBM0104027.1"/>
    </source>
</evidence>
<gene>
    <name evidence="6" type="ORF">JM946_04695</name>
</gene>
<dbReference type="PANTHER" id="PTHR45586:SF1">
    <property type="entry name" value="LIPOPOLYSACCHARIDE ASSEMBLY PROTEIN B"/>
    <property type="match status" value="1"/>
</dbReference>
<keyword evidence="2 3" id="KW-0802">TPR repeat</keyword>
<evidence type="ECO:0000256" key="2">
    <source>
        <dbReference type="ARBA" id="ARBA00022803"/>
    </source>
</evidence>
<organism evidence="6 7">
    <name type="scientific">Steroidobacter gossypii</name>
    <dbReference type="NCBI Taxonomy" id="2805490"/>
    <lineage>
        <taxon>Bacteria</taxon>
        <taxon>Pseudomonadati</taxon>
        <taxon>Pseudomonadota</taxon>
        <taxon>Gammaproteobacteria</taxon>
        <taxon>Steroidobacterales</taxon>
        <taxon>Steroidobacteraceae</taxon>
        <taxon>Steroidobacter</taxon>
    </lineage>
</organism>
<dbReference type="InterPro" id="IPR011990">
    <property type="entry name" value="TPR-like_helical_dom_sf"/>
</dbReference>
<dbReference type="SMART" id="SM00028">
    <property type="entry name" value="TPR"/>
    <property type="match status" value="4"/>
</dbReference>
<dbReference type="PROSITE" id="PS50005">
    <property type="entry name" value="TPR"/>
    <property type="match status" value="2"/>
</dbReference>
<protein>
    <submittedName>
        <fullName evidence="6">Tetratricopeptide repeat protein</fullName>
    </submittedName>
</protein>
<dbReference type="Gene3D" id="1.25.40.10">
    <property type="entry name" value="Tetratricopeptide repeat domain"/>
    <property type="match status" value="3"/>
</dbReference>
<evidence type="ECO:0000256" key="3">
    <source>
        <dbReference type="PROSITE-ProRule" id="PRU00339"/>
    </source>
</evidence>
<keyword evidence="7" id="KW-1185">Reference proteome</keyword>
<evidence type="ECO:0000256" key="4">
    <source>
        <dbReference type="SAM" id="SignalP"/>
    </source>
</evidence>
<dbReference type="SUPFAM" id="SSF48452">
    <property type="entry name" value="TPR-like"/>
    <property type="match status" value="2"/>
</dbReference>
<name>A0ABS1WSV1_9GAMM</name>
<evidence type="ECO:0000313" key="7">
    <source>
        <dbReference type="Proteomes" id="UP000661077"/>
    </source>
</evidence>
<dbReference type="Pfam" id="PF13485">
    <property type="entry name" value="Peptidase_MA_2"/>
    <property type="match status" value="1"/>
</dbReference>
<dbReference type="RefSeq" id="WP_203165974.1">
    <property type="nucleotide sequence ID" value="NZ_JAEVLS010000001.1"/>
</dbReference>
<accession>A0ABS1WSV1</accession>
<feature type="chain" id="PRO_5045794647" evidence="4">
    <location>
        <begin position="21"/>
        <end position="752"/>
    </location>
</feature>
<evidence type="ECO:0000256" key="1">
    <source>
        <dbReference type="ARBA" id="ARBA00022737"/>
    </source>
</evidence>
<dbReference type="EMBL" id="JAEVLS010000001">
    <property type="protein sequence ID" value="MBM0104027.1"/>
    <property type="molecule type" value="Genomic_DNA"/>
</dbReference>
<feature type="repeat" description="TPR" evidence="3">
    <location>
        <begin position="92"/>
        <end position="125"/>
    </location>
</feature>
<keyword evidence="1" id="KW-0677">Repeat</keyword>
<feature type="signal peptide" evidence="4">
    <location>
        <begin position="1"/>
        <end position="20"/>
    </location>
</feature>
<feature type="domain" description="Peptidase MA-like" evidence="5">
    <location>
        <begin position="357"/>
        <end position="550"/>
    </location>
</feature>
<dbReference type="InterPro" id="IPR019734">
    <property type="entry name" value="TPR_rpt"/>
</dbReference>
<sequence length="752" mass="84644">MRRQLSIAFILSVFAAAVGAQSIDYDPRRAVELRPCDDQRYRGRTEQARTCYMKLLESNTPIVQAEAAWALGDIKRANEIFRNTVQNNERAVQPRVRWARLFLQTHQYSDAAQVFSEALRVFPNDVHAKLGLAGVYAERFEGQARPLVDEALKVDGDLIEAHLLSASMDLEEGKLEDAGKALDRAMRLVSKEKLPPLEVYALRASLEMSRGNSPDQWVERILDYNPRYGAVYEQLAHFEIMRRRYKEATALLRQAVEVQPDLWSAHAELGSNLLRLGNVEEARTHLQAAYSGDPYSPTTVNSLRLLDRIGEFSVSVDPVTIAQDTYEVQLRLHKKEAEVLRPYVLSLTARSIESFTQRYGFKLREPVTVEMYPDHDDFAVRVAALPGIGLLGVTFGYVVAMDSPSGRAPGDFHWGSTLWHEMAHVFTLEATDHHVPRWLSEGISVFEEWRTGPTPGVAVPPETIAALDKKQFLPIAELDSGFIRPSYPNQVQISYMQSGLVCLFIEQRWGFEQLGVLLRQFDGKRSTAAAIEATFKIAPAAFDKEFDTFVRTRFANVLANFSEWQQQQQTARQALQKERWSDVVEPARRAVALYPENVGGDSAHLMLARALDKLNRRPDAIVALEDYRRAGGWDPTALKELARWLDEAGRASDATDVLVSLNYADPLNAELHSQLGERLLTAGRAEEAFREFQALLALNTLDQAPAHFGMARALRELGDQSGSRRHLLDALATAPHYKPAQALLLQMIEERT</sequence>
<dbReference type="Pfam" id="PF13432">
    <property type="entry name" value="TPR_16"/>
    <property type="match status" value="2"/>
</dbReference>
<keyword evidence="4" id="KW-0732">Signal</keyword>
<proteinExistence type="predicted"/>
<feature type="repeat" description="TPR" evidence="3">
    <location>
        <begin position="229"/>
        <end position="262"/>
    </location>
</feature>
<comment type="caution">
    <text evidence="6">The sequence shown here is derived from an EMBL/GenBank/DDBJ whole genome shotgun (WGS) entry which is preliminary data.</text>
</comment>
<evidence type="ECO:0000259" key="5">
    <source>
        <dbReference type="Pfam" id="PF13485"/>
    </source>
</evidence>